<keyword evidence="1" id="KW-0802">TPR repeat</keyword>
<feature type="signal peptide" evidence="4">
    <location>
        <begin position="1"/>
        <end position="23"/>
    </location>
</feature>
<dbReference type="Pfam" id="PF13432">
    <property type="entry name" value="TPR_16"/>
    <property type="match status" value="1"/>
</dbReference>
<protein>
    <submittedName>
        <fullName evidence="5">Tetratricopeptide repeat protein</fullName>
    </submittedName>
</protein>
<dbReference type="InterPro" id="IPR019734">
    <property type="entry name" value="TPR_rpt"/>
</dbReference>
<name>A0A482J456_9BURK</name>
<dbReference type="EMBL" id="CP037902">
    <property type="protein sequence ID" value="QBP14377.1"/>
    <property type="molecule type" value="Genomic_DNA"/>
</dbReference>
<feature type="repeat" description="TPR" evidence="1">
    <location>
        <begin position="56"/>
        <end position="89"/>
    </location>
</feature>
<evidence type="ECO:0000313" key="6">
    <source>
        <dbReference type="Proteomes" id="UP000253772"/>
    </source>
</evidence>
<keyword evidence="5" id="KW-0614">Plasmid</keyword>
<evidence type="ECO:0000256" key="2">
    <source>
        <dbReference type="SAM" id="MobiDB-lite"/>
    </source>
</evidence>
<evidence type="ECO:0000313" key="5">
    <source>
        <dbReference type="EMBL" id="QBP14377.1"/>
    </source>
</evidence>
<keyword evidence="3" id="KW-1133">Transmembrane helix</keyword>
<feature type="compositionally biased region" description="Gly residues" evidence="2">
    <location>
        <begin position="352"/>
        <end position="376"/>
    </location>
</feature>
<dbReference type="InterPro" id="IPR011990">
    <property type="entry name" value="TPR-like_helical_dom_sf"/>
</dbReference>
<feature type="chain" id="PRO_5019734077" evidence="4">
    <location>
        <begin position="24"/>
        <end position="376"/>
    </location>
</feature>
<accession>A0A482J456</accession>
<keyword evidence="3" id="KW-0472">Membrane</keyword>
<sequence length="376" mass="39811">MRANAKNLCVVVALLVMSAVALAMPSPADVASAVRSEDWSKAESLLGEVLRERESPKAHYQLGQVYAHQFRHAEALAEYRRAKELDPSLKFASSPKLFEAMVTREEALVEGNLDAGTSRSQSADVAQETPAIEGASSAAQLQATDTLSSQQQVVTVLEDWAGRMLWLIVPAAFLMGVAVLMGIFRVQTSDRPRSIARLPDELEALLKRLDSAEGVCKAASYPTGKKDLILESIWKLREDVERTVSQWRHGTSIEGVMPALVARASRLETAAETGVVTTPPVADPGDHRRVGPAVVTSRPIAQAIAPRAAVHNTETHRESSGGGFLTGVVVGAMLSGSSPARSAESRDESSGWYGGSGNGGGGNGGPTFDGGTGGDW</sequence>
<keyword evidence="4" id="KW-0732">Signal</keyword>
<proteinExistence type="predicted"/>
<geneLocation type="plasmid" evidence="5">
    <name>p1</name>
</geneLocation>
<dbReference type="PROSITE" id="PS50005">
    <property type="entry name" value="TPR"/>
    <property type="match status" value="1"/>
</dbReference>
<keyword evidence="3" id="KW-0812">Transmembrane</keyword>
<reference evidence="5 6" key="1">
    <citation type="submission" date="2019-03" db="EMBL/GenBank/DDBJ databases">
        <title>Comparative insights into the high quality Complete genome sequence of highly metal resistant Cupriavidus metallidurans strain BS1 isolated from a gold-copper mine.</title>
        <authorList>
            <person name="Mazhar H.S."/>
            <person name="Rensing C."/>
        </authorList>
    </citation>
    <scope>NUCLEOTIDE SEQUENCE [LARGE SCALE GENOMIC DNA]</scope>
    <source>
        <strain evidence="5 6">BS1</strain>
        <plasmid evidence="5 6">p1</plasmid>
    </source>
</reference>
<evidence type="ECO:0000256" key="4">
    <source>
        <dbReference type="SAM" id="SignalP"/>
    </source>
</evidence>
<feature type="region of interest" description="Disordered" evidence="2">
    <location>
        <begin position="337"/>
        <end position="376"/>
    </location>
</feature>
<dbReference type="RefSeq" id="WP_017510881.1">
    <property type="nucleotide sequence ID" value="NZ_CP037902.1"/>
</dbReference>
<evidence type="ECO:0000256" key="3">
    <source>
        <dbReference type="SAM" id="Phobius"/>
    </source>
</evidence>
<dbReference type="SMART" id="SM00028">
    <property type="entry name" value="TPR"/>
    <property type="match status" value="1"/>
</dbReference>
<dbReference type="Gene3D" id="1.25.40.10">
    <property type="entry name" value="Tetratricopeptide repeat domain"/>
    <property type="match status" value="1"/>
</dbReference>
<dbReference type="AlphaFoldDB" id="A0A482J456"/>
<gene>
    <name evidence="5" type="ORF">DDF84_032150</name>
</gene>
<dbReference type="SUPFAM" id="SSF48452">
    <property type="entry name" value="TPR-like"/>
    <property type="match status" value="1"/>
</dbReference>
<dbReference type="Proteomes" id="UP000253772">
    <property type="component" value="Plasmid p1"/>
</dbReference>
<feature type="transmembrane region" description="Helical" evidence="3">
    <location>
        <begin position="164"/>
        <end position="184"/>
    </location>
</feature>
<evidence type="ECO:0000256" key="1">
    <source>
        <dbReference type="PROSITE-ProRule" id="PRU00339"/>
    </source>
</evidence>
<organism evidence="5 6">
    <name type="scientific">Cupriavidus metallidurans</name>
    <dbReference type="NCBI Taxonomy" id="119219"/>
    <lineage>
        <taxon>Bacteria</taxon>
        <taxon>Pseudomonadati</taxon>
        <taxon>Pseudomonadota</taxon>
        <taxon>Betaproteobacteria</taxon>
        <taxon>Burkholderiales</taxon>
        <taxon>Burkholderiaceae</taxon>
        <taxon>Cupriavidus</taxon>
    </lineage>
</organism>